<evidence type="ECO:0000313" key="8">
    <source>
        <dbReference type="EMBL" id="OOS00218.1"/>
    </source>
</evidence>
<keyword evidence="6" id="KW-1133">Transmembrane helix</keyword>
<keyword evidence="6" id="KW-0812">Transmembrane</keyword>
<dbReference type="Pfam" id="PF23914">
    <property type="entry name" value="TPR_CcmH_CycH"/>
    <property type="match status" value="1"/>
</dbReference>
<feature type="repeat" description="TPR" evidence="5">
    <location>
        <begin position="164"/>
        <end position="197"/>
    </location>
</feature>
<comment type="caution">
    <text evidence="8">The sequence shown here is derived from an EMBL/GenBank/DDBJ whole genome shotgun (WGS) entry which is preliminary data.</text>
</comment>
<dbReference type="PROSITE" id="PS50005">
    <property type="entry name" value="TPR"/>
    <property type="match status" value="1"/>
</dbReference>
<keyword evidence="9" id="KW-1185">Reference proteome</keyword>
<dbReference type="SUPFAM" id="SSF48452">
    <property type="entry name" value="TPR-like"/>
    <property type="match status" value="1"/>
</dbReference>
<comment type="subcellular location">
    <subcellularLocation>
        <location evidence="1">Cell envelope</location>
    </subcellularLocation>
</comment>
<protein>
    <submittedName>
        <fullName evidence="8">C-type cytochrome biogenesis protein CcmI</fullName>
    </submittedName>
</protein>
<sequence length="291" mass="33385">MILWFFIALITLVMLAICFYPLFRPMPTGEGVKREELNKAFYFNRLQELERDEQLGLLENSQQLKTELQQSLLQDIPSEQAQTKQTAFNPKIALGAGVFLLILMAGATYLKVGSPQAEMMMSKTYQKLPYFFDQLKAGKELSESELQQFSTALRLKLQDEPNNAAMWSLLGKIAMQGEKWQLALDANEQANKLEPDNVDYKIEYARILVFSSEKEDKEKGLELLKQVVRKDHSNIEALNLLAFQYFEAEDYKMAALTWAMVLKLMPADDPRVPVIERSIQTARESQKANEK</sequence>
<dbReference type="OrthoDB" id="9776053at2"/>
<evidence type="ECO:0000259" key="7">
    <source>
        <dbReference type="Pfam" id="PF23914"/>
    </source>
</evidence>
<dbReference type="EMBL" id="MUYA01000003">
    <property type="protein sequence ID" value="OOS00218.1"/>
    <property type="molecule type" value="Genomic_DNA"/>
</dbReference>
<dbReference type="PANTHER" id="PTHR47870">
    <property type="entry name" value="CYTOCHROME C-TYPE BIOGENESIS PROTEIN CCMH"/>
    <property type="match status" value="1"/>
</dbReference>
<evidence type="ECO:0000256" key="6">
    <source>
        <dbReference type="SAM" id="Phobius"/>
    </source>
</evidence>
<keyword evidence="6" id="KW-0472">Membrane</keyword>
<keyword evidence="2" id="KW-0677">Repeat</keyword>
<keyword evidence="3" id="KW-0201">Cytochrome c-type biogenesis</keyword>
<evidence type="ECO:0000256" key="4">
    <source>
        <dbReference type="ARBA" id="ARBA00022803"/>
    </source>
</evidence>
<dbReference type="InterPro" id="IPR056413">
    <property type="entry name" value="TPR_CcmH_CycH"/>
</dbReference>
<evidence type="ECO:0000256" key="1">
    <source>
        <dbReference type="ARBA" id="ARBA00004196"/>
    </source>
</evidence>
<dbReference type="PANTHER" id="PTHR47870:SF1">
    <property type="entry name" value="CYTOCHROME C-TYPE BIOGENESIS PROTEIN CCMH"/>
    <property type="match status" value="1"/>
</dbReference>
<dbReference type="GO" id="GO:0005886">
    <property type="term" value="C:plasma membrane"/>
    <property type="evidence" value="ECO:0007669"/>
    <property type="project" value="TreeGrafter"/>
</dbReference>
<dbReference type="InterPro" id="IPR051263">
    <property type="entry name" value="C-type_cytochrome_biogenesis"/>
</dbReference>
<dbReference type="GO" id="GO:0030313">
    <property type="term" value="C:cell envelope"/>
    <property type="evidence" value="ECO:0007669"/>
    <property type="project" value="UniProtKB-SubCell"/>
</dbReference>
<feature type="transmembrane region" description="Helical" evidence="6">
    <location>
        <begin position="92"/>
        <end position="110"/>
    </location>
</feature>
<dbReference type="GO" id="GO:0017004">
    <property type="term" value="P:cytochrome complex assembly"/>
    <property type="evidence" value="ECO:0007669"/>
    <property type="project" value="UniProtKB-KW"/>
</dbReference>
<proteinExistence type="predicted"/>
<dbReference type="STRING" id="734.B0187_01660"/>
<evidence type="ECO:0000256" key="3">
    <source>
        <dbReference type="ARBA" id="ARBA00022748"/>
    </source>
</evidence>
<dbReference type="InterPro" id="IPR019734">
    <property type="entry name" value="TPR_rpt"/>
</dbReference>
<reference evidence="8 9" key="1">
    <citation type="submission" date="2017-02" db="EMBL/GenBank/DDBJ databases">
        <title>Draft genome sequence of Haemophilus paracuniculus CCUG 43573 type strain.</title>
        <authorList>
            <person name="Engstrom-Jakobsson H."/>
            <person name="Salva-Serra F."/>
            <person name="Thorell K."/>
            <person name="Gonzales-Siles L."/>
            <person name="Karlsson R."/>
            <person name="Boulund F."/>
            <person name="Engstrand L."/>
            <person name="Kristiansson E."/>
            <person name="Moore E."/>
        </authorList>
    </citation>
    <scope>NUCLEOTIDE SEQUENCE [LARGE SCALE GENOMIC DNA]</scope>
    <source>
        <strain evidence="8 9">CCUG 43573</strain>
    </source>
</reference>
<feature type="domain" description="Cytochrome c-type biogenesis protein H TPR" evidence="7">
    <location>
        <begin position="121"/>
        <end position="272"/>
    </location>
</feature>
<gene>
    <name evidence="8" type="ORF">B0187_01660</name>
</gene>
<evidence type="ECO:0000256" key="2">
    <source>
        <dbReference type="ARBA" id="ARBA00022737"/>
    </source>
</evidence>
<dbReference type="NCBIfam" id="TIGR03142">
    <property type="entry name" value="cytochro_ccmI"/>
    <property type="match status" value="1"/>
</dbReference>
<dbReference type="RefSeq" id="WP_078236134.1">
    <property type="nucleotide sequence ID" value="NZ_MUYA01000003.1"/>
</dbReference>
<name>A0A1T0AUN6_9PAST</name>
<dbReference type="AlphaFoldDB" id="A0A1T0AUN6"/>
<accession>A0A1T0AUN6</accession>
<feature type="transmembrane region" description="Helical" evidence="6">
    <location>
        <begin position="6"/>
        <end position="23"/>
    </location>
</feature>
<dbReference type="Proteomes" id="UP000190867">
    <property type="component" value="Unassembled WGS sequence"/>
</dbReference>
<dbReference type="InterPro" id="IPR017560">
    <property type="entry name" value="Cyt_c_biogenesis_CcmI"/>
</dbReference>
<evidence type="ECO:0000256" key="5">
    <source>
        <dbReference type="PROSITE-ProRule" id="PRU00339"/>
    </source>
</evidence>
<keyword evidence="4 5" id="KW-0802">TPR repeat</keyword>
<evidence type="ECO:0000313" key="9">
    <source>
        <dbReference type="Proteomes" id="UP000190867"/>
    </source>
</evidence>
<dbReference type="SMART" id="SM00028">
    <property type="entry name" value="TPR"/>
    <property type="match status" value="2"/>
</dbReference>
<organism evidence="8 9">
    <name type="scientific">Haemophilus paracuniculus</name>
    <dbReference type="NCBI Taxonomy" id="734"/>
    <lineage>
        <taxon>Bacteria</taxon>
        <taxon>Pseudomonadati</taxon>
        <taxon>Pseudomonadota</taxon>
        <taxon>Gammaproteobacteria</taxon>
        <taxon>Pasteurellales</taxon>
        <taxon>Pasteurellaceae</taxon>
        <taxon>Haemophilus</taxon>
    </lineage>
</organism>
<dbReference type="Gene3D" id="1.25.40.10">
    <property type="entry name" value="Tetratricopeptide repeat domain"/>
    <property type="match status" value="1"/>
</dbReference>
<dbReference type="InterPro" id="IPR011990">
    <property type="entry name" value="TPR-like_helical_dom_sf"/>
</dbReference>